<sequence length="81" mass="9103">MIKRRTQAPTLTEDDFVNGVTANSADETPNLDPKAPRKFKSHTLPLNEYEYNLLVALADKYGQTHSGIIRYALKQLALKSN</sequence>
<organism evidence="1 2">
    <name type="scientific">Faucicola osloensis</name>
    <name type="common">Moraxella osloensis</name>
    <dbReference type="NCBI Taxonomy" id="34062"/>
    <lineage>
        <taxon>Bacteria</taxon>
        <taxon>Pseudomonadati</taxon>
        <taxon>Pseudomonadota</taxon>
        <taxon>Gammaproteobacteria</taxon>
        <taxon>Moraxellales</taxon>
        <taxon>Moraxellaceae</taxon>
        <taxon>Faucicola</taxon>
    </lineage>
</organism>
<dbReference type="Proteomes" id="UP000234914">
    <property type="component" value="Unassembled WGS sequence"/>
</dbReference>
<comment type="caution">
    <text evidence="1">The sequence shown here is derived from an EMBL/GenBank/DDBJ whole genome shotgun (WGS) entry which is preliminary data.</text>
</comment>
<dbReference type="AlphaFoldDB" id="A0A2I1RID8"/>
<dbReference type="EMBL" id="PKJS01000007">
    <property type="protein sequence ID" value="PKZ68866.1"/>
    <property type="molecule type" value="Genomic_DNA"/>
</dbReference>
<protein>
    <submittedName>
        <fullName evidence="1">Uncharacterized protein</fullName>
    </submittedName>
</protein>
<evidence type="ECO:0000313" key="2">
    <source>
        <dbReference type="Proteomes" id="UP000234914"/>
    </source>
</evidence>
<name>A0A2I1RID8_FAUOS</name>
<dbReference type="RefSeq" id="WP_101964425.1">
    <property type="nucleotide sequence ID" value="NZ_PKJS01000007.1"/>
</dbReference>
<proteinExistence type="predicted"/>
<accession>A0A2I1RID8</accession>
<reference evidence="1 2" key="1">
    <citation type="submission" date="2017-12" db="EMBL/GenBank/DDBJ databases">
        <title>Phylogenetic diversity of female urinary microbiome.</title>
        <authorList>
            <person name="Thomas-White K."/>
            <person name="Wolfe A.J."/>
        </authorList>
    </citation>
    <scope>NUCLEOTIDE SEQUENCE [LARGE SCALE GENOMIC DNA]</scope>
    <source>
        <strain evidence="1 2">UMB0416</strain>
    </source>
</reference>
<evidence type="ECO:0000313" key="1">
    <source>
        <dbReference type="EMBL" id="PKZ68866.1"/>
    </source>
</evidence>
<gene>
    <name evidence="1" type="ORF">CYJ96_06845</name>
</gene>